<gene>
    <name evidence="2" type="ORF">ACFFJ2_07155</name>
</gene>
<dbReference type="InterPro" id="IPR050834">
    <property type="entry name" value="Glycosyltransf_2"/>
</dbReference>
<dbReference type="PANTHER" id="PTHR43685:SF11">
    <property type="entry name" value="GLYCOSYLTRANSFERASE TAGX-RELATED"/>
    <property type="match status" value="1"/>
</dbReference>
<dbReference type="Proteomes" id="UP001589755">
    <property type="component" value="Unassembled WGS sequence"/>
</dbReference>
<dbReference type="PANTHER" id="PTHR43685">
    <property type="entry name" value="GLYCOSYLTRANSFERASE"/>
    <property type="match status" value="1"/>
</dbReference>
<evidence type="ECO:0000313" key="2">
    <source>
        <dbReference type="EMBL" id="MFC0208175.1"/>
    </source>
</evidence>
<keyword evidence="2" id="KW-0808">Transferase</keyword>
<dbReference type="InterPro" id="IPR029044">
    <property type="entry name" value="Nucleotide-diphossugar_trans"/>
</dbReference>
<evidence type="ECO:0000259" key="1">
    <source>
        <dbReference type="Pfam" id="PF00535"/>
    </source>
</evidence>
<dbReference type="SUPFAM" id="SSF53448">
    <property type="entry name" value="Nucleotide-diphospho-sugar transferases"/>
    <property type="match status" value="1"/>
</dbReference>
<dbReference type="RefSeq" id="WP_261521401.1">
    <property type="nucleotide sequence ID" value="NZ_JAODNW010000018.1"/>
</dbReference>
<feature type="domain" description="Glycosyltransferase 2-like" evidence="1">
    <location>
        <begin position="6"/>
        <end position="122"/>
    </location>
</feature>
<reference evidence="2 3" key="1">
    <citation type="submission" date="2024-09" db="EMBL/GenBank/DDBJ databases">
        <authorList>
            <person name="Sun Q."/>
            <person name="Mori K."/>
        </authorList>
    </citation>
    <scope>NUCLEOTIDE SEQUENCE [LARGE SCALE GENOMIC DNA]</scope>
    <source>
        <strain evidence="2 3">CCM 8543</strain>
    </source>
</reference>
<keyword evidence="3" id="KW-1185">Reference proteome</keyword>
<dbReference type="Pfam" id="PF00535">
    <property type="entry name" value="Glycos_transf_2"/>
    <property type="match status" value="1"/>
</dbReference>
<dbReference type="EMBL" id="JBHLXD010000009">
    <property type="protein sequence ID" value="MFC0208175.1"/>
    <property type="molecule type" value="Genomic_DNA"/>
</dbReference>
<dbReference type="InterPro" id="IPR001173">
    <property type="entry name" value="Glyco_trans_2-like"/>
</dbReference>
<accession>A0ABV6D6A1</accession>
<dbReference type="EC" id="2.4.-.-" evidence="2"/>
<proteinExistence type="predicted"/>
<sequence>MASVDIVIPCYNYGRFLPRSVESVLSQNVRDLRIIIIDNASTDDSVEVAQRLMRMDSRIALVRHAVNLGPHASFNEGIDLAGADYFMILCADDLLADGVLSRAIDILEVCPQAAFLLGAEGRPIIGDQEPGKQRHPSGWRLTSGHRFIERCCRTYAQDLAAYAILARTRVQKEVGHYRASLTHLDDVELALRLACEGAVVEIESPLVIKRLHADNLSEGMWQDRKFDLQERERAFESFFAREGASLPGSARLHALSKRRIGEAAYWSAASHFVRGHAGQGRALLHYAFALNPLSMLIPPIGHLYRTKGAFRRVSSVVASRLGGGA</sequence>
<dbReference type="GO" id="GO:0016757">
    <property type="term" value="F:glycosyltransferase activity"/>
    <property type="evidence" value="ECO:0007669"/>
    <property type="project" value="UniProtKB-KW"/>
</dbReference>
<name>A0ABV6D6A1_9HYPH</name>
<comment type="caution">
    <text evidence="2">The sequence shown here is derived from an EMBL/GenBank/DDBJ whole genome shotgun (WGS) entry which is preliminary data.</text>
</comment>
<dbReference type="CDD" id="cd00761">
    <property type="entry name" value="Glyco_tranf_GTA_type"/>
    <property type="match status" value="1"/>
</dbReference>
<protein>
    <submittedName>
        <fullName evidence="2">Glycosyltransferase family 2 protein</fullName>
        <ecNumber evidence="2">2.4.-.-</ecNumber>
    </submittedName>
</protein>
<organism evidence="2 3">
    <name type="scientific">Chelativorans intermedius</name>
    <dbReference type="NCBI Taxonomy" id="515947"/>
    <lineage>
        <taxon>Bacteria</taxon>
        <taxon>Pseudomonadati</taxon>
        <taxon>Pseudomonadota</taxon>
        <taxon>Alphaproteobacteria</taxon>
        <taxon>Hyphomicrobiales</taxon>
        <taxon>Phyllobacteriaceae</taxon>
        <taxon>Chelativorans</taxon>
    </lineage>
</organism>
<dbReference type="Gene3D" id="3.90.550.10">
    <property type="entry name" value="Spore Coat Polysaccharide Biosynthesis Protein SpsA, Chain A"/>
    <property type="match status" value="1"/>
</dbReference>
<evidence type="ECO:0000313" key="3">
    <source>
        <dbReference type="Proteomes" id="UP001589755"/>
    </source>
</evidence>
<keyword evidence="2" id="KW-0328">Glycosyltransferase</keyword>